<comment type="caution">
    <text evidence="1">The sequence shown here is derived from an EMBL/GenBank/DDBJ whole genome shotgun (WGS) entry which is preliminary data.</text>
</comment>
<evidence type="ECO:0000313" key="2">
    <source>
        <dbReference type="Proteomes" id="UP000643403"/>
    </source>
</evidence>
<organism evidence="1 2">
    <name type="scientific">Cognatilysobacter xinjiangensis</name>
    <dbReference type="NCBI Taxonomy" id="546892"/>
    <lineage>
        <taxon>Bacteria</taxon>
        <taxon>Pseudomonadati</taxon>
        <taxon>Pseudomonadota</taxon>
        <taxon>Gammaproteobacteria</taxon>
        <taxon>Lysobacterales</taxon>
        <taxon>Lysobacteraceae</taxon>
        <taxon>Cognatilysobacter</taxon>
    </lineage>
</organism>
<dbReference type="RefSeq" id="WP_189448985.1">
    <property type="nucleotide sequence ID" value="NZ_BMXY01000002.1"/>
</dbReference>
<evidence type="ECO:0000313" key="1">
    <source>
        <dbReference type="EMBL" id="GGZ64043.1"/>
    </source>
</evidence>
<proteinExistence type="predicted"/>
<keyword evidence="2" id="KW-1185">Reference proteome</keyword>
<dbReference type="Proteomes" id="UP000643403">
    <property type="component" value="Unassembled WGS sequence"/>
</dbReference>
<gene>
    <name evidence="1" type="ORF">GCM10008101_17030</name>
</gene>
<dbReference type="EMBL" id="BMXY01000002">
    <property type="protein sequence ID" value="GGZ64043.1"/>
    <property type="molecule type" value="Genomic_DNA"/>
</dbReference>
<accession>A0ABQ3C3R1</accession>
<name>A0ABQ3C3R1_9GAMM</name>
<protein>
    <submittedName>
        <fullName evidence="1">Uncharacterized protein</fullName>
    </submittedName>
</protein>
<sequence>MDTPACDIGDTATQARLDEAQWHCATNEGWRHPPEPLDRAPPAALAPALALGSFGNVVDMLQWRAVRRPGRASGRG</sequence>
<reference evidence="2" key="1">
    <citation type="journal article" date="2019" name="Int. J. Syst. Evol. Microbiol.">
        <title>The Global Catalogue of Microorganisms (GCM) 10K type strain sequencing project: providing services to taxonomists for standard genome sequencing and annotation.</title>
        <authorList>
            <consortium name="The Broad Institute Genomics Platform"/>
            <consortium name="The Broad Institute Genome Sequencing Center for Infectious Disease"/>
            <person name="Wu L."/>
            <person name="Ma J."/>
        </authorList>
    </citation>
    <scope>NUCLEOTIDE SEQUENCE [LARGE SCALE GENOMIC DNA]</scope>
    <source>
        <strain evidence="2">KCTC 22558</strain>
    </source>
</reference>